<evidence type="ECO:0000313" key="3">
    <source>
        <dbReference type="Proteomes" id="UP001632037"/>
    </source>
</evidence>
<name>A0ABD3FWI7_9STRA</name>
<dbReference type="Proteomes" id="UP001632037">
    <property type="component" value="Unassembled WGS sequence"/>
</dbReference>
<comment type="caution">
    <text evidence="2">The sequence shown here is derived from an EMBL/GenBank/DDBJ whole genome shotgun (WGS) entry which is preliminary data.</text>
</comment>
<sequence length="362" mass="39214">MDRRGTGQSAHLACSGSSTPPYVEPEAVPKCAQELQEKYGDLSAFSTTSAATDLVTFISDYGNDFSTIVYGIGYGTIWVERAVNLDPAEVTGYVLDGVSTMCANPDLSVNVSLTDTTFSEVGDGFIAMCAHDSLCGPHFKKRRLEATIQHLFTTFDKDSSSKCASLFKTVQTGQSEDPPSFVLRYVLGLLLSDSSLRTLLPPVVHRLARCSANDVEVLTNLVGKLGTRSDSASLASFLLDNLIIFSEMWESLTPSTSVLKTRFEEASMNTGKEKSATCEQLKLGGYRGNDIVYERDDKDATIPDQASVLVLSSKLNPLAPHKDAEGLLEAMVGDNKELITFEYTTGSNLMDSSTLEPAVCRF</sequence>
<dbReference type="InterPro" id="IPR029058">
    <property type="entry name" value="AB_hydrolase_fold"/>
</dbReference>
<dbReference type="Gene3D" id="3.40.50.1820">
    <property type="entry name" value="alpha/beta hydrolase"/>
    <property type="match status" value="1"/>
</dbReference>
<evidence type="ECO:0000313" key="2">
    <source>
        <dbReference type="EMBL" id="KAL3670327.1"/>
    </source>
</evidence>
<dbReference type="AlphaFoldDB" id="A0ABD3FWI7"/>
<evidence type="ECO:0000256" key="1">
    <source>
        <dbReference type="SAM" id="MobiDB-lite"/>
    </source>
</evidence>
<protein>
    <submittedName>
        <fullName evidence="2">Uncharacterized protein</fullName>
    </submittedName>
</protein>
<dbReference type="EMBL" id="JBIMZQ010000007">
    <property type="protein sequence ID" value="KAL3670327.1"/>
    <property type="molecule type" value="Genomic_DNA"/>
</dbReference>
<keyword evidence="3" id="KW-1185">Reference proteome</keyword>
<proteinExistence type="predicted"/>
<organism evidence="2 3">
    <name type="scientific">Phytophthora oleae</name>
    <dbReference type="NCBI Taxonomy" id="2107226"/>
    <lineage>
        <taxon>Eukaryota</taxon>
        <taxon>Sar</taxon>
        <taxon>Stramenopiles</taxon>
        <taxon>Oomycota</taxon>
        <taxon>Peronosporomycetes</taxon>
        <taxon>Peronosporales</taxon>
        <taxon>Peronosporaceae</taxon>
        <taxon>Phytophthora</taxon>
    </lineage>
</organism>
<accession>A0ABD3FWI7</accession>
<reference evidence="2 3" key="1">
    <citation type="submission" date="2024-09" db="EMBL/GenBank/DDBJ databases">
        <title>Genome sequencing and assembly of Phytophthora oleae, isolate VK10A, causative agent of rot of olive drupes.</title>
        <authorList>
            <person name="Conti Taguali S."/>
            <person name="Riolo M."/>
            <person name="La Spada F."/>
            <person name="Cacciola S.O."/>
            <person name="Dionisio G."/>
        </authorList>
    </citation>
    <scope>NUCLEOTIDE SEQUENCE [LARGE SCALE GENOMIC DNA]</scope>
    <source>
        <strain evidence="2 3">VK10A</strain>
    </source>
</reference>
<gene>
    <name evidence="2" type="ORF">V7S43_004638</name>
</gene>
<feature type="region of interest" description="Disordered" evidence="1">
    <location>
        <begin position="1"/>
        <end position="25"/>
    </location>
</feature>